<dbReference type="SUPFAM" id="SSF82866">
    <property type="entry name" value="Multidrug efflux transporter AcrB transmembrane domain"/>
    <property type="match status" value="2"/>
</dbReference>
<dbReference type="GO" id="GO:0005886">
    <property type="term" value="C:plasma membrane"/>
    <property type="evidence" value="ECO:0007669"/>
    <property type="project" value="TreeGrafter"/>
</dbReference>
<dbReference type="Pfam" id="PF00873">
    <property type="entry name" value="ACR_tran"/>
    <property type="match status" value="1"/>
</dbReference>
<dbReference type="EMBL" id="JAPMLE010000001">
    <property type="protein sequence ID" value="MDR8523333.1"/>
    <property type="molecule type" value="Genomic_DNA"/>
</dbReference>
<feature type="transmembrane region" description="Helical" evidence="1">
    <location>
        <begin position="21"/>
        <end position="40"/>
    </location>
</feature>
<dbReference type="Gene3D" id="3.30.70.1320">
    <property type="entry name" value="Multidrug efflux transporter AcrB pore domain like"/>
    <property type="match status" value="1"/>
</dbReference>
<dbReference type="PANTHER" id="PTHR32063:SF16">
    <property type="entry name" value="CATION EFFLUX SYSTEM (ACRB_ACRD_ACRF FAMILY)"/>
    <property type="match status" value="1"/>
</dbReference>
<accession>A0AAW8NJE7</accession>
<feature type="transmembrane region" description="Helical" evidence="1">
    <location>
        <begin position="1045"/>
        <end position="1067"/>
    </location>
</feature>
<feature type="transmembrane region" description="Helical" evidence="1">
    <location>
        <begin position="943"/>
        <end position="963"/>
    </location>
</feature>
<proteinExistence type="predicted"/>
<dbReference type="SUPFAM" id="SSF82693">
    <property type="entry name" value="Multidrug efflux transporter AcrB pore domain, PN1, PN2, PC1 and PC2 subdomains"/>
    <property type="match status" value="3"/>
</dbReference>
<keyword evidence="1" id="KW-1133">Transmembrane helix</keyword>
<dbReference type="PANTHER" id="PTHR32063">
    <property type="match status" value="1"/>
</dbReference>
<reference evidence="3 5" key="1">
    <citation type="journal article" date="2022" name="bioRxiv">
        <title>Prophages regulate Shewanella fidelis 3313 motility and biofilm formation: implications for gut colonization dynamics in Ciona robusta.</title>
        <authorList>
            <person name="Natarajan O."/>
            <person name="Gibboney S.L."/>
            <person name="Young M.N."/>
            <person name="Lim S.J."/>
            <person name="Pluta N."/>
            <person name="Atkinson C.G."/>
            <person name="Leigh B.A."/>
            <person name="Liberti A."/>
            <person name="Kees E.D."/>
            <person name="Breitbart M."/>
            <person name="Gralnick J.A."/>
            <person name="Dishaw L.J."/>
        </authorList>
    </citation>
    <scope>NUCLEOTIDE SEQUENCE [LARGE SCALE GENOMIC DNA]</scope>
    <source>
        <strain evidence="3 5">JG4066</strain>
    </source>
</reference>
<feature type="transmembrane region" description="Helical" evidence="1">
    <location>
        <begin position="484"/>
        <end position="507"/>
    </location>
</feature>
<dbReference type="Gene3D" id="3.30.70.1430">
    <property type="entry name" value="Multidrug efflux transporter AcrB pore domain"/>
    <property type="match status" value="2"/>
</dbReference>
<dbReference type="Proteomes" id="UP001271263">
    <property type="component" value="Unassembled WGS sequence"/>
</dbReference>
<feature type="transmembrane region" description="Helical" evidence="1">
    <location>
        <begin position="355"/>
        <end position="373"/>
    </location>
</feature>
<name>A0AAW8NJE7_9GAMM</name>
<evidence type="ECO:0000313" key="2">
    <source>
        <dbReference type="EMBL" id="MDR8523333.1"/>
    </source>
</evidence>
<organism evidence="2 4">
    <name type="scientific">Shewanella fidelis</name>
    <dbReference type="NCBI Taxonomy" id="173509"/>
    <lineage>
        <taxon>Bacteria</taxon>
        <taxon>Pseudomonadati</taxon>
        <taxon>Pseudomonadota</taxon>
        <taxon>Gammaproteobacteria</taxon>
        <taxon>Alteromonadales</taxon>
        <taxon>Shewanellaceae</taxon>
        <taxon>Shewanella</taxon>
    </lineage>
</organism>
<dbReference type="Gene3D" id="1.20.1640.10">
    <property type="entry name" value="Multidrug efflux transporter AcrB transmembrane domain"/>
    <property type="match status" value="2"/>
</dbReference>
<feature type="transmembrane region" description="Helical" evidence="1">
    <location>
        <begin position="918"/>
        <end position="936"/>
    </location>
</feature>
<dbReference type="InterPro" id="IPR027463">
    <property type="entry name" value="AcrB_DN_DC_subdom"/>
</dbReference>
<comment type="caution">
    <text evidence="2">The sequence shown here is derived from an EMBL/GenBank/DDBJ whole genome shotgun (WGS) entry which is preliminary data.</text>
</comment>
<keyword evidence="1" id="KW-0812">Transmembrane</keyword>
<dbReference type="InterPro" id="IPR001036">
    <property type="entry name" value="Acrflvin-R"/>
</dbReference>
<dbReference type="RefSeq" id="WP_310654348.1">
    <property type="nucleotide sequence ID" value="NZ_JAPMLA010000003.1"/>
</dbReference>
<feature type="transmembrane region" description="Helical" evidence="1">
    <location>
        <begin position="380"/>
        <end position="401"/>
    </location>
</feature>
<feature type="transmembrane region" description="Helical" evidence="1">
    <location>
        <begin position="553"/>
        <end position="572"/>
    </location>
</feature>
<protein>
    <submittedName>
        <fullName evidence="2">Efflux RND transporter permease subunit</fullName>
    </submittedName>
</protein>
<feature type="transmembrane region" description="Helical" evidence="1">
    <location>
        <begin position="407"/>
        <end position="427"/>
    </location>
</feature>
<evidence type="ECO:0000313" key="3">
    <source>
        <dbReference type="EMBL" id="MDW4824474.1"/>
    </source>
</evidence>
<dbReference type="AlphaFoldDB" id="A0AAW8NJE7"/>
<dbReference type="Gene3D" id="3.30.2090.10">
    <property type="entry name" value="Multidrug efflux transporter AcrB TolC docking domain, DN and DC subdomains"/>
    <property type="match status" value="2"/>
</dbReference>
<reference evidence="2" key="2">
    <citation type="submission" date="2022-11" db="EMBL/GenBank/DDBJ databases">
        <title>Prophages regulate Shewanella fidelis motility and biofilm formation: implications for gut colonization dynamics in Ciona robusta.</title>
        <authorList>
            <person name="Natarajan O."/>
            <person name="Gibboney S.L."/>
            <person name="Young M.N."/>
            <person name="Lim S.J."/>
            <person name="Pluta N."/>
            <person name="Atkinson C.G.F."/>
            <person name="Leigh B.A."/>
            <person name="Liberti A."/>
            <person name="Kees E."/>
            <person name="Breitbart M."/>
            <person name="Gralnick J."/>
            <person name="Dishaw L.J."/>
        </authorList>
    </citation>
    <scope>NUCLEOTIDE SEQUENCE</scope>
    <source>
        <strain evidence="2">3313</strain>
    </source>
</reference>
<dbReference type="GO" id="GO:0042910">
    <property type="term" value="F:xenobiotic transmembrane transporter activity"/>
    <property type="evidence" value="ECO:0007669"/>
    <property type="project" value="TreeGrafter"/>
</dbReference>
<evidence type="ECO:0000313" key="4">
    <source>
        <dbReference type="Proteomes" id="UP001259340"/>
    </source>
</evidence>
<dbReference type="Gene3D" id="3.30.70.1440">
    <property type="entry name" value="Multidrug efflux transporter AcrB pore domain"/>
    <property type="match status" value="1"/>
</dbReference>
<evidence type="ECO:0000313" key="5">
    <source>
        <dbReference type="Proteomes" id="UP001271263"/>
    </source>
</evidence>
<dbReference type="EMBL" id="JAPMLD010000003">
    <property type="protein sequence ID" value="MDW4824474.1"/>
    <property type="molecule type" value="Genomic_DNA"/>
</dbReference>
<feature type="transmembrane region" description="Helical" evidence="1">
    <location>
        <begin position="1013"/>
        <end position="1033"/>
    </location>
</feature>
<dbReference type="PRINTS" id="PR00702">
    <property type="entry name" value="ACRIFLAVINRP"/>
</dbReference>
<keyword evidence="5" id="KW-1185">Reference proteome</keyword>
<sequence>MPTPANLGISGRIAQTFQANAITPLLALLGLLFGLFAIVVTPKEEEPQIDVTFADVFVPFPGATPREVESLVTLPTEQIISEIKGIDTLYSFSQPDGALFIVAFEVGISRNDAIVKLYNQLYSNQYKLPLAAGVGEPQIKPRGIDDVPIVSLTLWSKDPSMSAETLTQVANGLETEIKRIPGTREISSFGDQQLSLNVRIDPVKMNYYGVSFDEMNQSLLNNNHISTPSSLVQANQEIKVQAGQFLQNIEDVKQLVVAVKQDQQGHLAPVYLADFADISLKAALPTQSAWHSDKQDIYPAVTIAIGKQPGENAVDVANNIMQRIDKVQNLLIPKGVEISVSRNYGETAGEKANTLILKLMFATAAVVLLVVMTMGLRESAVVGIAIIITLALTLFASWAWGFTLNRISLFALIFSIGILVDDAIVVVENIHRHMAMGKRSFTELIPVAVDEVGGPTILATFTVIAALLPMAFVSGLMGPYMSPIPINASMGMLISLAVAFLITPWLSRKLLRKPAGMHTENHALDDNQGLMFKLFNHLIGPFVQGRHARKARFGLAAAIFVLITGAVALPMAKLVVLKMLPFDNKSEFQILVDLPEGTPVEQTQKALKELGRYLNQVEEVASYQLYAGTSAPINFNGLVRHYFLRQTQELGDIQVNLVDKKQRDRDSHTIALSVRQPLQAIGTKYNANIKIVEVPPGPPVWSPILAEIYGPSEAIREQAANQILGIFKQTQDVVDIDIYLPAAAQKWQVIIDRTKASLLGVPYQQIVDLIATSVGGKDVSYLHKRNQKYPVPINLQLQEGAKVDLDQVLNLTLRGTNGQTIAVSELVKINKEHIDAPIIHKNMIPMIMVVADMAGPLDSPLYGMFDMVGQINKQNESNHQSGFTFKQHYVEQPSGIDSVAVLWDGEWKITYETFRDMGIAYGVGMIAIYLLVVAQFRSYLVPLIIMAPIPLTIIGVMPGHALLGAQFTATSMIGMIALAGIIVRNSILLVDFIQQETAAGVPFQQAVIHSGAVRAKPIMLTALAAMIGALFIIDDPIFNGLAISLIFGILISTLLTLVVIPVLYFAVMKKRYP</sequence>
<gene>
    <name evidence="2" type="ORF">OS133_06485</name>
    <name evidence="3" type="ORF">OS134_10445</name>
</gene>
<keyword evidence="1" id="KW-0472">Membrane</keyword>
<evidence type="ECO:0000256" key="1">
    <source>
        <dbReference type="SAM" id="Phobius"/>
    </source>
</evidence>
<feature type="transmembrane region" description="Helical" evidence="1">
    <location>
        <begin position="448"/>
        <end position="472"/>
    </location>
</feature>
<feature type="transmembrane region" description="Helical" evidence="1">
    <location>
        <begin position="969"/>
        <end position="993"/>
    </location>
</feature>
<dbReference type="Proteomes" id="UP001259340">
    <property type="component" value="Unassembled WGS sequence"/>
</dbReference>
<dbReference type="SUPFAM" id="SSF82714">
    <property type="entry name" value="Multidrug efflux transporter AcrB TolC docking domain, DN and DC subdomains"/>
    <property type="match status" value="2"/>
</dbReference>